<proteinExistence type="predicted"/>
<keyword evidence="3" id="KW-1185">Reference proteome</keyword>
<evidence type="ECO:0000313" key="2">
    <source>
        <dbReference type="EMBL" id="AMK75276.1"/>
    </source>
</evidence>
<keyword evidence="1" id="KW-1133">Transmembrane helix</keyword>
<dbReference type="AlphaFoldDB" id="A0A140E4F2"/>
<accession>A0A140E4F2</accession>
<keyword evidence="1" id="KW-0472">Membrane</keyword>
<sequence>MMLFTLYSTKRGGIMKIALVAMAGVTIGALIAISAFQLLKVIFHEMCKMASEAWYSPEQH</sequence>
<dbReference type="Proteomes" id="UP000030512">
    <property type="component" value="Chromosome"/>
</dbReference>
<reference evidence="2 3" key="1">
    <citation type="journal article" date="2015" name="Environ. Microbiol.">
        <title>Methane oxidation coupled to nitrate reduction under hypoxia by the Gammaproteobacterium Methylomonas denitrificans, sp. nov. type strain FJG1.</title>
        <authorList>
            <person name="Kits K.D."/>
            <person name="Klotz M.G."/>
            <person name="Stein L.Y."/>
        </authorList>
    </citation>
    <scope>NUCLEOTIDE SEQUENCE [LARGE SCALE GENOMIC DNA]</scope>
    <source>
        <strain evidence="2 3">FJG1</strain>
    </source>
</reference>
<dbReference type="EMBL" id="CP014476">
    <property type="protein sequence ID" value="AMK75276.1"/>
    <property type="molecule type" value="Genomic_DNA"/>
</dbReference>
<name>A0A140E4F2_9GAMM</name>
<evidence type="ECO:0000313" key="3">
    <source>
        <dbReference type="Proteomes" id="UP000030512"/>
    </source>
</evidence>
<dbReference type="KEGG" id="mdn:JT25_002035"/>
<gene>
    <name evidence="2" type="ORF">JT25_002035</name>
</gene>
<evidence type="ECO:0000256" key="1">
    <source>
        <dbReference type="SAM" id="Phobius"/>
    </source>
</evidence>
<keyword evidence="1" id="KW-0812">Transmembrane</keyword>
<protein>
    <submittedName>
        <fullName evidence="2">Uncharacterized protein</fullName>
    </submittedName>
</protein>
<feature type="transmembrane region" description="Helical" evidence="1">
    <location>
        <begin position="12"/>
        <end position="39"/>
    </location>
</feature>
<organism evidence="2 3">
    <name type="scientific">Methylomonas denitrificans</name>
    <dbReference type="NCBI Taxonomy" id="1538553"/>
    <lineage>
        <taxon>Bacteria</taxon>
        <taxon>Pseudomonadati</taxon>
        <taxon>Pseudomonadota</taxon>
        <taxon>Gammaproteobacteria</taxon>
        <taxon>Methylococcales</taxon>
        <taxon>Methylococcaceae</taxon>
        <taxon>Methylomonas</taxon>
    </lineage>
</organism>